<dbReference type="Pfam" id="PF00149">
    <property type="entry name" value="Metallophos"/>
    <property type="match status" value="1"/>
</dbReference>
<evidence type="ECO:0000256" key="4">
    <source>
        <dbReference type="ARBA" id="ARBA00025742"/>
    </source>
</evidence>
<dbReference type="Gene3D" id="3.60.21.10">
    <property type="match status" value="1"/>
</dbReference>
<dbReference type="NCBIfam" id="NF008359">
    <property type="entry name" value="PRK11148.1"/>
    <property type="match status" value="1"/>
</dbReference>
<dbReference type="AlphaFoldDB" id="A0A418Y0J7"/>
<keyword evidence="8" id="KW-1185">Reference proteome</keyword>
<accession>A0A418Y0J7</accession>
<dbReference type="Proteomes" id="UP000283734">
    <property type="component" value="Unassembled WGS sequence"/>
</dbReference>
<dbReference type="InterPro" id="IPR004843">
    <property type="entry name" value="Calcineurin-like_PHP"/>
</dbReference>
<evidence type="ECO:0000313" key="7">
    <source>
        <dbReference type="EMBL" id="RJG18776.1"/>
    </source>
</evidence>
<feature type="domain" description="Calcineurin-like phosphoesterase" evidence="6">
    <location>
        <begin position="59"/>
        <end position="250"/>
    </location>
</feature>
<gene>
    <name evidence="7" type="ORF">D4A39_06230</name>
</gene>
<evidence type="ECO:0000256" key="1">
    <source>
        <dbReference type="ARBA" id="ARBA00022723"/>
    </source>
</evidence>
<dbReference type="SUPFAM" id="SSF56300">
    <property type="entry name" value="Metallo-dependent phosphatases"/>
    <property type="match status" value="1"/>
</dbReference>
<dbReference type="PANTHER" id="PTHR42988">
    <property type="entry name" value="PHOSPHOHYDROLASE"/>
    <property type="match status" value="1"/>
</dbReference>
<reference evidence="7 8" key="1">
    <citation type="submission" date="2018-09" db="EMBL/GenBank/DDBJ databases">
        <title>Alcanivorax profundi sp. nov., isolated from 1000 m-depth seawater of the Mariana Trench.</title>
        <authorList>
            <person name="Liu J."/>
        </authorList>
    </citation>
    <scope>NUCLEOTIDE SEQUENCE [LARGE SCALE GENOMIC DNA]</scope>
    <source>
        <strain evidence="7 8">MTEO17</strain>
    </source>
</reference>
<organism evidence="7 8">
    <name type="scientific">Alcanivorax profundi</name>
    <dbReference type="NCBI Taxonomy" id="2338368"/>
    <lineage>
        <taxon>Bacteria</taxon>
        <taxon>Pseudomonadati</taxon>
        <taxon>Pseudomonadota</taxon>
        <taxon>Gammaproteobacteria</taxon>
        <taxon>Oceanospirillales</taxon>
        <taxon>Alcanivoracaceae</taxon>
        <taxon>Alcanivorax</taxon>
    </lineage>
</organism>
<name>A0A418Y0J7_9GAMM</name>
<keyword evidence="1" id="KW-0479">Metal-binding</keyword>
<proteinExistence type="inferred from homology"/>
<feature type="region of interest" description="Disordered" evidence="5">
    <location>
        <begin position="32"/>
        <end position="52"/>
    </location>
</feature>
<dbReference type="GO" id="GO:0004115">
    <property type="term" value="F:3',5'-cyclic-AMP phosphodiesterase activity"/>
    <property type="evidence" value="ECO:0007669"/>
    <property type="project" value="UniProtKB-EC"/>
</dbReference>
<dbReference type="EMBL" id="QYYA01000002">
    <property type="protein sequence ID" value="RJG18776.1"/>
    <property type="molecule type" value="Genomic_DNA"/>
</dbReference>
<evidence type="ECO:0000256" key="3">
    <source>
        <dbReference type="ARBA" id="ARBA00023004"/>
    </source>
</evidence>
<sequence>MVTNSGSWTGFLEKCHHLGYKESQEGVGTPERACALNHGNQKNHHGHGSGDLTQQLQPLRVVQLSDCHLFADTDGKLLGLNTQFSLDKVLELIRLEQPNPDLILATGDLSQDASFESYQRLDQALADFNTPVYWLEGNHDKPAPMLEALDTQRERMSPCVLEVGNWTIVMLDSTIPGEVPGELFDEDLKFLDQSLAHAKGDHLMVCLHHHPVPMECAWLDTQVVGSASQFFDVIDRHDRVRAIIWGHVHQEYDNERNGVRMLAVPSTCVQFKPKSEDFAVDDTNPGYRWLDLHPDGRIDTGVSRVEGITFEVDFTVKGY</sequence>
<dbReference type="GO" id="GO:0046872">
    <property type="term" value="F:metal ion binding"/>
    <property type="evidence" value="ECO:0007669"/>
    <property type="project" value="UniProtKB-KW"/>
</dbReference>
<comment type="similarity">
    <text evidence="4">Belongs to the cyclic nucleotide phosphodiesterase class-III family.</text>
</comment>
<evidence type="ECO:0000313" key="8">
    <source>
        <dbReference type="Proteomes" id="UP000283734"/>
    </source>
</evidence>
<dbReference type="PANTHER" id="PTHR42988:SF2">
    <property type="entry name" value="CYCLIC NUCLEOTIDE PHOSPHODIESTERASE CBUA0032-RELATED"/>
    <property type="match status" value="1"/>
</dbReference>
<evidence type="ECO:0000256" key="5">
    <source>
        <dbReference type="SAM" id="MobiDB-lite"/>
    </source>
</evidence>
<keyword evidence="3" id="KW-0408">Iron</keyword>
<evidence type="ECO:0000259" key="6">
    <source>
        <dbReference type="Pfam" id="PF00149"/>
    </source>
</evidence>
<evidence type="ECO:0000256" key="2">
    <source>
        <dbReference type="ARBA" id="ARBA00022801"/>
    </source>
</evidence>
<keyword evidence="2 7" id="KW-0378">Hydrolase</keyword>
<dbReference type="OrthoDB" id="9784378at2"/>
<dbReference type="EC" id="3.1.4.53" evidence="7"/>
<comment type="caution">
    <text evidence="7">The sequence shown here is derived from an EMBL/GenBank/DDBJ whole genome shotgun (WGS) entry which is preliminary data.</text>
</comment>
<dbReference type="InterPro" id="IPR050884">
    <property type="entry name" value="CNP_phosphodiesterase-III"/>
</dbReference>
<dbReference type="InterPro" id="IPR026575">
    <property type="entry name" value="GpdQ/CpdA-like"/>
</dbReference>
<dbReference type="CDD" id="cd07402">
    <property type="entry name" value="MPP_GpdQ"/>
    <property type="match status" value="1"/>
</dbReference>
<dbReference type="InterPro" id="IPR029052">
    <property type="entry name" value="Metallo-depent_PP-like"/>
</dbReference>
<protein>
    <submittedName>
        <fullName evidence="7">3',5'-cyclic-AMP phosphodiesterase</fullName>
        <ecNumber evidence="7">3.1.4.53</ecNumber>
    </submittedName>
</protein>